<evidence type="ECO:0000256" key="4">
    <source>
        <dbReference type="ARBA" id="ARBA00022525"/>
    </source>
</evidence>
<dbReference type="Pfam" id="PF07504">
    <property type="entry name" value="FTP"/>
    <property type="match status" value="1"/>
</dbReference>
<accession>A0A9D7S889</accession>
<name>A0A9D7S889_9BACT</name>
<comment type="subcellular location">
    <subcellularLocation>
        <location evidence="2">Secreted</location>
    </subcellularLocation>
</comment>
<dbReference type="GO" id="GO:0006508">
    <property type="term" value="P:proteolysis"/>
    <property type="evidence" value="ECO:0007669"/>
    <property type="project" value="UniProtKB-KW"/>
</dbReference>
<keyword evidence="9" id="KW-0862">Zinc</keyword>
<dbReference type="GO" id="GO:0004222">
    <property type="term" value="F:metalloendopeptidase activity"/>
    <property type="evidence" value="ECO:0007669"/>
    <property type="project" value="InterPro"/>
</dbReference>
<dbReference type="Pfam" id="PF02225">
    <property type="entry name" value="PA"/>
    <property type="match status" value="1"/>
</dbReference>
<dbReference type="SUPFAM" id="SSF52025">
    <property type="entry name" value="PA domain"/>
    <property type="match status" value="1"/>
</dbReference>
<keyword evidence="5" id="KW-0645">Protease</keyword>
<keyword evidence="6" id="KW-0479">Metal-binding</keyword>
<dbReference type="Gene3D" id="3.50.30.30">
    <property type="match status" value="1"/>
</dbReference>
<dbReference type="InterPro" id="IPR003137">
    <property type="entry name" value="PA_domain"/>
</dbReference>
<evidence type="ECO:0000256" key="10">
    <source>
        <dbReference type="ARBA" id="ARBA00023049"/>
    </source>
</evidence>
<organism evidence="16 17">
    <name type="scientific">Candidatus Defluviibacterium haderslevense</name>
    <dbReference type="NCBI Taxonomy" id="2981993"/>
    <lineage>
        <taxon>Bacteria</taxon>
        <taxon>Pseudomonadati</taxon>
        <taxon>Bacteroidota</taxon>
        <taxon>Saprospiria</taxon>
        <taxon>Saprospirales</taxon>
        <taxon>Saprospiraceae</taxon>
        <taxon>Candidatus Defluviibacterium</taxon>
    </lineage>
</organism>
<dbReference type="Proteomes" id="UP000808349">
    <property type="component" value="Unassembled WGS sequence"/>
</dbReference>
<dbReference type="Gene3D" id="2.60.40.740">
    <property type="match status" value="1"/>
</dbReference>
<keyword evidence="8" id="KW-0378">Hydrolase</keyword>
<dbReference type="EMBL" id="JADKFW010000004">
    <property type="protein sequence ID" value="MBK9717196.1"/>
    <property type="molecule type" value="Genomic_DNA"/>
</dbReference>
<proteinExistence type="inferred from homology"/>
<feature type="chain" id="PRO_5039699747" evidence="12">
    <location>
        <begin position="23"/>
        <end position="1178"/>
    </location>
</feature>
<evidence type="ECO:0000259" key="13">
    <source>
        <dbReference type="Pfam" id="PF01345"/>
    </source>
</evidence>
<dbReference type="InterPro" id="IPR027268">
    <property type="entry name" value="Peptidase_M4/M1_CTD_sf"/>
</dbReference>
<keyword evidence="4" id="KW-0964">Secreted</keyword>
<comment type="cofactor">
    <cofactor evidence="1">
        <name>Zn(2+)</name>
        <dbReference type="ChEBI" id="CHEBI:29105"/>
    </cofactor>
</comment>
<evidence type="ECO:0000313" key="16">
    <source>
        <dbReference type="EMBL" id="MBK9717196.1"/>
    </source>
</evidence>
<dbReference type="Gene3D" id="3.10.450.490">
    <property type="match status" value="1"/>
</dbReference>
<evidence type="ECO:0000256" key="8">
    <source>
        <dbReference type="ARBA" id="ARBA00022801"/>
    </source>
</evidence>
<evidence type="ECO:0000256" key="5">
    <source>
        <dbReference type="ARBA" id="ARBA00022670"/>
    </source>
</evidence>
<dbReference type="NCBIfam" id="TIGR04183">
    <property type="entry name" value="Por_Secre_tail"/>
    <property type="match status" value="1"/>
</dbReference>
<evidence type="ECO:0000313" key="17">
    <source>
        <dbReference type="Proteomes" id="UP000808349"/>
    </source>
</evidence>
<dbReference type="InterPro" id="IPR026444">
    <property type="entry name" value="Secre_tail"/>
</dbReference>
<dbReference type="GO" id="GO:0008270">
    <property type="term" value="F:zinc ion binding"/>
    <property type="evidence" value="ECO:0007669"/>
    <property type="project" value="InterPro"/>
</dbReference>
<dbReference type="InterPro" id="IPR011096">
    <property type="entry name" value="FTP_domain"/>
</dbReference>
<dbReference type="InterPro" id="IPR046450">
    <property type="entry name" value="PA_dom_sf"/>
</dbReference>
<evidence type="ECO:0000256" key="11">
    <source>
        <dbReference type="ARBA" id="ARBA00023145"/>
    </source>
</evidence>
<sequence>MKKSIFYLLLISTLLWSQTGFAQSQIAIDQGLRFIQSQQSNWNLSISDLKDLTVSDIYTDDHNGVTHIYYLQQFQGIPIFNAITSVHIAPNGQIYDSPSRFYANIKSKVNATKPKIDALKALTLLLHHYEVNNAILPNPKLRSNANKTYFEKTNFTVSDIPVKLMYVPMPDGSLKLAWDLTMDLLDRPDVWSTRIDALTGVVIDQQNLTISCSFGNHSKNSTAKHDCESHSSSLLENNKKLLVNPSASVYNVIPFPVESPLHGSRKLVSDPAILSASPYGWHDVNAQAGAEFTITRGNNVYAYLDKDANNTPDAITADGGAGLNFDFPFNTNDEPNTYAKATLTNLFYVNNMVHDVLYGFGFNEKSGSFQVNNYSKGGIGNDAVLAEAQDGSGSNNANFSTPSDGSSGRMQMYLWTASLSEVQIVAPKALEGYLSANRASFGVAPTSTPITAKVVWSDDGTFASARKGCKDAQKTANCKGNIVAVDRGDCDFSEKAYFAQKAGAVALLIFGFSEENIAPGAGNLAANVTIPVYYLRKSVVDKFRDSVGINLTITIQKPVDNTAGPDSLDGDFDNGIIAHEYGHGISNRLTGGPAQSNCLGNAEQMGEGWSDFMSLILTAKPGDKKTDVKGIGNYATSGPLDGIGIRRRPYTTNMKVNEFTYKDIDTEVHNLGEVWTVMLWDLYWALCDKYGYDPDFNNKTAGNNICIQLVMDGMKLQPCSPGFVDGRNAILKADSINNNKANTCLIWEVFARRGLGYYAKQGSSNFVGDEVEDFESLPICVNDLKIYKKADFLVKAGSNISYTLEIRNLRDAVANNVVLEDEIPNGCTYVNGSASITPTSVSSDKVRWEFASMKELESKTITYKLNTSSSNFSNTIWYDNLESSNVEDLYDNSGVRKGNGVWILGPGFGVDNSTCWLAESSGTEARDYNINNIAPIKLTGNNPAFLFFQKFNTQKAIDGGFIELSNDGLFWELLPESDYLLNGVNSNLNYSTFAIPLLKGFSGYTSEFIPTVFDLSKHANKDLYVRFRFGNDATIESTNPGLKGWSIDNLEAINPVFYNGQACVTSALGDNNCVSLPGKGTLVDSKKVVGTQDQDKTEADLLVYPNPAQSEFTVLVPNDFELQKINIHSATGTLLKTINLDHQNQSVVKCSAKDLAKGVILIEAIGSQKILTSKLILK</sequence>
<dbReference type="InterPro" id="IPR050371">
    <property type="entry name" value="Fungal_virulence_M36"/>
</dbReference>
<dbReference type="Gene3D" id="3.10.170.10">
    <property type="match status" value="2"/>
</dbReference>
<dbReference type="InterPro" id="IPR001434">
    <property type="entry name" value="OmcB-like_DUF11"/>
</dbReference>
<dbReference type="GO" id="GO:0005615">
    <property type="term" value="C:extracellular space"/>
    <property type="evidence" value="ECO:0007669"/>
    <property type="project" value="InterPro"/>
</dbReference>
<evidence type="ECO:0000256" key="1">
    <source>
        <dbReference type="ARBA" id="ARBA00001947"/>
    </source>
</evidence>
<evidence type="ECO:0000256" key="12">
    <source>
        <dbReference type="SAM" id="SignalP"/>
    </source>
</evidence>
<dbReference type="InterPro" id="IPR047589">
    <property type="entry name" value="DUF11_rpt"/>
</dbReference>
<dbReference type="SUPFAM" id="SSF49401">
    <property type="entry name" value="Bacterial adhesins"/>
    <property type="match status" value="1"/>
</dbReference>
<feature type="signal peptide" evidence="12">
    <location>
        <begin position="1"/>
        <end position="22"/>
    </location>
</feature>
<dbReference type="PANTHER" id="PTHR33478">
    <property type="entry name" value="EXTRACELLULAR METALLOPROTEINASE MEP"/>
    <property type="match status" value="1"/>
</dbReference>
<dbReference type="PANTHER" id="PTHR33478:SF1">
    <property type="entry name" value="EXTRACELLULAR METALLOPROTEINASE MEP"/>
    <property type="match status" value="1"/>
</dbReference>
<evidence type="ECO:0000256" key="7">
    <source>
        <dbReference type="ARBA" id="ARBA00022729"/>
    </source>
</evidence>
<dbReference type="InterPro" id="IPR001842">
    <property type="entry name" value="Peptidase_M36"/>
</dbReference>
<evidence type="ECO:0000256" key="9">
    <source>
        <dbReference type="ARBA" id="ARBA00022833"/>
    </source>
</evidence>
<dbReference type="CDD" id="cd09596">
    <property type="entry name" value="M36"/>
    <property type="match status" value="1"/>
</dbReference>
<dbReference type="Pfam" id="PF02128">
    <property type="entry name" value="Peptidase_M36"/>
    <property type="match status" value="1"/>
</dbReference>
<dbReference type="InterPro" id="IPR008966">
    <property type="entry name" value="Adhesion_dom_sf"/>
</dbReference>
<feature type="domain" description="FTP" evidence="15">
    <location>
        <begin position="51"/>
        <end position="95"/>
    </location>
</feature>
<reference evidence="16 17" key="1">
    <citation type="submission" date="2020-10" db="EMBL/GenBank/DDBJ databases">
        <title>Connecting structure to function with the recovery of over 1000 high-quality activated sludge metagenome-assembled genomes encoding full-length rRNA genes using long-read sequencing.</title>
        <authorList>
            <person name="Singleton C.M."/>
            <person name="Petriglieri F."/>
            <person name="Kristensen J.M."/>
            <person name="Kirkegaard R.H."/>
            <person name="Michaelsen T.Y."/>
            <person name="Andersen M.H."/>
            <person name="Karst S.M."/>
            <person name="Dueholm M.S."/>
            <person name="Nielsen P.H."/>
            <person name="Albertsen M."/>
        </authorList>
    </citation>
    <scope>NUCLEOTIDE SEQUENCE [LARGE SCALE GENOMIC DNA]</scope>
    <source>
        <strain evidence="16">Ribe_18-Q3-R11-54_BAT3C.373</strain>
    </source>
</reference>
<keyword evidence="7 12" id="KW-0732">Signal</keyword>
<dbReference type="NCBIfam" id="TIGR01451">
    <property type="entry name" value="B_ant_repeat"/>
    <property type="match status" value="1"/>
</dbReference>
<dbReference type="Pfam" id="PF01345">
    <property type="entry name" value="DUF11"/>
    <property type="match status" value="1"/>
</dbReference>
<dbReference type="SUPFAM" id="SSF55486">
    <property type="entry name" value="Metalloproteases ('zincins'), catalytic domain"/>
    <property type="match status" value="1"/>
</dbReference>
<dbReference type="AlphaFoldDB" id="A0A9D7S889"/>
<gene>
    <name evidence="16" type="ORF">IPO85_06730</name>
</gene>
<evidence type="ECO:0000256" key="2">
    <source>
        <dbReference type="ARBA" id="ARBA00004613"/>
    </source>
</evidence>
<keyword evidence="10" id="KW-0482">Metalloprotease</keyword>
<evidence type="ECO:0000256" key="6">
    <source>
        <dbReference type="ARBA" id="ARBA00022723"/>
    </source>
</evidence>
<keyword evidence="11" id="KW-0865">Zymogen</keyword>
<feature type="domain" description="PA" evidence="14">
    <location>
        <begin position="465"/>
        <end position="538"/>
    </location>
</feature>
<evidence type="ECO:0000256" key="3">
    <source>
        <dbReference type="ARBA" id="ARBA00006006"/>
    </source>
</evidence>
<comment type="caution">
    <text evidence="16">The sequence shown here is derived from an EMBL/GenBank/DDBJ whole genome shotgun (WGS) entry which is preliminary data.</text>
</comment>
<comment type="similarity">
    <text evidence="3">Belongs to the peptidase M36 family.</text>
</comment>
<evidence type="ECO:0000259" key="14">
    <source>
        <dbReference type="Pfam" id="PF02225"/>
    </source>
</evidence>
<evidence type="ECO:0000259" key="15">
    <source>
        <dbReference type="Pfam" id="PF07504"/>
    </source>
</evidence>
<feature type="domain" description="DUF11" evidence="13">
    <location>
        <begin position="783"/>
        <end position="881"/>
    </location>
</feature>
<dbReference type="Gene3D" id="1.10.390.10">
    <property type="entry name" value="Neutral Protease Domain 2"/>
    <property type="match status" value="1"/>
</dbReference>
<protein>
    <submittedName>
        <fullName evidence="16">M36 family metallopeptidase</fullName>
    </submittedName>
</protein>